<dbReference type="Pfam" id="PF22725">
    <property type="entry name" value="GFO_IDH_MocA_C3"/>
    <property type="match status" value="1"/>
</dbReference>
<organism evidence="5 6">
    <name type="scientific">Roseivivax halodurans JCM 10272</name>
    <dbReference type="NCBI Taxonomy" id="1449350"/>
    <lineage>
        <taxon>Bacteria</taxon>
        <taxon>Pseudomonadati</taxon>
        <taxon>Pseudomonadota</taxon>
        <taxon>Alphaproteobacteria</taxon>
        <taxon>Rhodobacterales</taxon>
        <taxon>Roseobacteraceae</taxon>
        <taxon>Roseivivax</taxon>
    </lineage>
</organism>
<reference evidence="5 6" key="1">
    <citation type="submission" date="2014-01" db="EMBL/GenBank/DDBJ databases">
        <title>Roseivivax halodurans JCM 10272 Genome Sequencing.</title>
        <authorList>
            <person name="Lai Q."/>
            <person name="Li G."/>
            <person name="Shao Z."/>
        </authorList>
    </citation>
    <scope>NUCLEOTIDE SEQUENCE [LARGE SCALE GENOMIC DNA]</scope>
    <source>
        <strain evidence="5 6">JCM 10272</strain>
    </source>
</reference>
<feature type="domain" description="Gfo/Idh/MocA-like oxidoreductase N-terminal" evidence="3">
    <location>
        <begin position="6"/>
        <end position="122"/>
    </location>
</feature>
<dbReference type="GO" id="GO:0006740">
    <property type="term" value="P:NADPH regeneration"/>
    <property type="evidence" value="ECO:0007669"/>
    <property type="project" value="TreeGrafter"/>
</dbReference>
<dbReference type="InterPro" id="IPR036291">
    <property type="entry name" value="NAD(P)-bd_dom_sf"/>
</dbReference>
<dbReference type="STRING" id="1449350.OCH239_06240"/>
<sequence>METLGLALMGTGRMAQVYGPKINAHPGLRLEVIYNPRIASAEKAAAQYGGRAMDDLASVLADRGVDAVVIATPTDTHLDYIEAAAQAGKPIYCEKPIDQSLDRVDRALAALDRHAVPFMVGFNRRFDPDNAAFREAVGSGEIGRLTMLMSWSREPSPPPIDYVRASGGYFVDATIHDIDLLCWIAGERPVEVYAAGSCMFDPRIGAEGDFDLTMTTLKMPSGALVHVNNSRACAYGFDQRLEAAGDAGMIQTVNHREDNLVRWDSRRTAAREPLKHFFLERYDLSFDHALDEFYAAVTEGRAPSATADDGRAALAIALACAKSAKSGHAEVPDYRRSHESS</sequence>
<comment type="caution">
    <text evidence="5">The sequence shown here is derived from an EMBL/GenBank/DDBJ whole genome shotgun (WGS) entry which is preliminary data.</text>
</comment>
<dbReference type="PANTHER" id="PTHR42840:SF3">
    <property type="entry name" value="BINDING ROSSMANN FOLD OXIDOREDUCTASE, PUTATIVE (AFU_ORTHOLOGUE AFUA_2G10240)-RELATED"/>
    <property type="match status" value="1"/>
</dbReference>
<dbReference type="SUPFAM" id="SSF51735">
    <property type="entry name" value="NAD(P)-binding Rossmann-fold domains"/>
    <property type="match status" value="1"/>
</dbReference>
<keyword evidence="2" id="KW-0560">Oxidoreductase</keyword>
<gene>
    <name evidence="5" type="ORF">OCH239_06240</name>
</gene>
<dbReference type="AlphaFoldDB" id="X7EDC8"/>
<feature type="domain" description="GFO/IDH/MocA-like oxidoreductase" evidence="4">
    <location>
        <begin position="132"/>
        <end position="250"/>
    </location>
</feature>
<dbReference type="InterPro" id="IPR030827">
    <property type="entry name" value="Myo_inos_IolG"/>
</dbReference>
<dbReference type="InterPro" id="IPR000683">
    <property type="entry name" value="Gfo/Idh/MocA-like_OxRdtase_N"/>
</dbReference>
<keyword evidence="6" id="KW-1185">Reference proteome</keyword>
<accession>X7EDC8</accession>
<dbReference type="NCBIfam" id="TIGR04380">
    <property type="entry name" value="myo_inos_iolG"/>
    <property type="match status" value="1"/>
</dbReference>
<evidence type="ECO:0000259" key="4">
    <source>
        <dbReference type="Pfam" id="PF22725"/>
    </source>
</evidence>
<dbReference type="RefSeq" id="WP_244430360.1">
    <property type="nucleotide sequence ID" value="NZ_JALZ01000016.1"/>
</dbReference>
<dbReference type="GO" id="GO:0016491">
    <property type="term" value="F:oxidoreductase activity"/>
    <property type="evidence" value="ECO:0007669"/>
    <property type="project" value="UniProtKB-KW"/>
</dbReference>
<dbReference type="GO" id="GO:0000166">
    <property type="term" value="F:nucleotide binding"/>
    <property type="evidence" value="ECO:0007669"/>
    <property type="project" value="InterPro"/>
</dbReference>
<name>X7EDC8_9RHOB</name>
<dbReference type="Proteomes" id="UP000022447">
    <property type="component" value="Unassembled WGS sequence"/>
</dbReference>
<proteinExistence type="inferred from homology"/>
<dbReference type="EMBL" id="JALZ01000016">
    <property type="protein sequence ID" value="ETX13917.1"/>
    <property type="molecule type" value="Genomic_DNA"/>
</dbReference>
<evidence type="ECO:0000256" key="1">
    <source>
        <dbReference type="ARBA" id="ARBA00010928"/>
    </source>
</evidence>
<dbReference type="eggNOG" id="COG0673">
    <property type="taxonomic scope" value="Bacteria"/>
</dbReference>
<dbReference type="Gene3D" id="3.30.360.10">
    <property type="entry name" value="Dihydrodipicolinate Reductase, domain 2"/>
    <property type="match status" value="1"/>
</dbReference>
<evidence type="ECO:0000313" key="6">
    <source>
        <dbReference type="Proteomes" id="UP000022447"/>
    </source>
</evidence>
<dbReference type="PANTHER" id="PTHR42840">
    <property type="entry name" value="NAD(P)-BINDING ROSSMANN-FOLD SUPERFAMILY PROTEIN-RELATED"/>
    <property type="match status" value="1"/>
</dbReference>
<dbReference type="PATRIC" id="fig|1449350.3.peg.2931"/>
<dbReference type="GO" id="GO:0005737">
    <property type="term" value="C:cytoplasm"/>
    <property type="evidence" value="ECO:0007669"/>
    <property type="project" value="TreeGrafter"/>
</dbReference>
<dbReference type="SUPFAM" id="SSF55347">
    <property type="entry name" value="Glyceraldehyde-3-phosphate dehydrogenase-like, C-terminal domain"/>
    <property type="match status" value="1"/>
</dbReference>
<evidence type="ECO:0000259" key="3">
    <source>
        <dbReference type="Pfam" id="PF01408"/>
    </source>
</evidence>
<comment type="similarity">
    <text evidence="1">Belongs to the Gfo/Idh/MocA family.</text>
</comment>
<dbReference type="Gene3D" id="3.40.50.720">
    <property type="entry name" value="NAD(P)-binding Rossmann-like Domain"/>
    <property type="match status" value="1"/>
</dbReference>
<dbReference type="Pfam" id="PF01408">
    <property type="entry name" value="GFO_IDH_MocA"/>
    <property type="match status" value="1"/>
</dbReference>
<evidence type="ECO:0000256" key="2">
    <source>
        <dbReference type="ARBA" id="ARBA00023002"/>
    </source>
</evidence>
<dbReference type="InterPro" id="IPR055170">
    <property type="entry name" value="GFO_IDH_MocA-like_dom"/>
</dbReference>
<protein>
    <submittedName>
        <fullName evidence="5">Oxidoreductase</fullName>
    </submittedName>
</protein>
<evidence type="ECO:0000313" key="5">
    <source>
        <dbReference type="EMBL" id="ETX13917.1"/>
    </source>
</evidence>